<comment type="caution">
    <text evidence="2">The sequence shown here is derived from an EMBL/GenBank/DDBJ whole genome shotgun (WGS) entry which is preliminary data.</text>
</comment>
<evidence type="ECO:0000313" key="2">
    <source>
        <dbReference type="EMBL" id="PON62733.1"/>
    </source>
</evidence>
<evidence type="ECO:0000313" key="3">
    <source>
        <dbReference type="Proteomes" id="UP000237105"/>
    </source>
</evidence>
<accession>A0A2P5CNV5</accession>
<organism evidence="2 3">
    <name type="scientific">Parasponia andersonii</name>
    <name type="common">Sponia andersonii</name>
    <dbReference type="NCBI Taxonomy" id="3476"/>
    <lineage>
        <taxon>Eukaryota</taxon>
        <taxon>Viridiplantae</taxon>
        <taxon>Streptophyta</taxon>
        <taxon>Embryophyta</taxon>
        <taxon>Tracheophyta</taxon>
        <taxon>Spermatophyta</taxon>
        <taxon>Magnoliopsida</taxon>
        <taxon>eudicotyledons</taxon>
        <taxon>Gunneridae</taxon>
        <taxon>Pentapetalae</taxon>
        <taxon>rosids</taxon>
        <taxon>fabids</taxon>
        <taxon>Rosales</taxon>
        <taxon>Cannabaceae</taxon>
        <taxon>Parasponia</taxon>
    </lineage>
</organism>
<proteinExistence type="predicted"/>
<dbReference type="Proteomes" id="UP000237105">
    <property type="component" value="Unassembled WGS sequence"/>
</dbReference>
<dbReference type="AlphaFoldDB" id="A0A2P5CNV5"/>
<name>A0A2P5CNV5_PARAD</name>
<feature type="region of interest" description="Disordered" evidence="1">
    <location>
        <begin position="47"/>
        <end position="68"/>
    </location>
</feature>
<protein>
    <submittedName>
        <fullName evidence="2">Uncharacterized protein</fullName>
    </submittedName>
</protein>
<sequence>MAKTSLDHSKSVHHILGSSSIFLNEIEDLRAMSKQYLDFWEPNERGVTHSSTQVRDVPVVPSTLNHSI</sequence>
<feature type="non-terminal residue" evidence="2">
    <location>
        <position position="68"/>
    </location>
</feature>
<evidence type="ECO:0000256" key="1">
    <source>
        <dbReference type="SAM" id="MobiDB-lite"/>
    </source>
</evidence>
<reference evidence="3" key="1">
    <citation type="submission" date="2016-06" db="EMBL/GenBank/DDBJ databases">
        <title>Parallel loss of symbiosis genes in relatives of nitrogen-fixing non-legume Parasponia.</title>
        <authorList>
            <person name="Van Velzen R."/>
            <person name="Holmer R."/>
            <person name="Bu F."/>
            <person name="Rutten L."/>
            <person name="Van Zeijl A."/>
            <person name="Liu W."/>
            <person name="Santuari L."/>
            <person name="Cao Q."/>
            <person name="Sharma T."/>
            <person name="Shen D."/>
            <person name="Roswanjaya Y."/>
            <person name="Wardhani T."/>
            <person name="Kalhor M.S."/>
            <person name="Jansen J."/>
            <person name="Van den Hoogen J."/>
            <person name="Gungor B."/>
            <person name="Hartog M."/>
            <person name="Hontelez J."/>
            <person name="Verver J."/>
            <person name="Yang W.-C."/>
            <person name="Schijlen E."/>
            <person name="Repin R."/>
            <person name="Schilthuizen M."/>
            <person name="Schranz E."/>
            <person name="Heidstra R."/>
            <person name="Miyata K."/>
            <person name="Fedorova E."/>
            <person name="Kohlen W."/>
            <person name="Bisseling T."/>
            <person name="Smit S."/>
            <person name="Geurts R."/>
        </authorList>
    </citation>
    <scope>NUCLEOTIDE SEQUENCE [LARGE SCALE GENOMIC DNA]</scope>
    <source>
        <strain evidence="3">cv. WU1-14</strain>
    </source>
</reference>
<gene>
    <name evidence="2" type="ORF">PanWU01x14_136450</name>
</gene>
<keyword evidence="3" id="KW-1185">Reference proteome</keyword>
<dbReference type="EMBL" id="JXTB01000110">
    <property type="protein sequence ID" value="PON62733.1"/>
    <property type="molecule type" value="Genomic_DNA"/>
</dbReference>